<dbReference type="InterPro" id="IPR021352">
    <property type="entry name" value="DUF2971"/>
</dbReference>
<dbReference type="Pfam" id="PF11185">
    <property type="entry name" value="DUF2971"/>
    <property type="match status" value="1"/>
</dbReference>
<dbReference type="EMBL" id="FWXI01000012">
    <property type="protein sequence ID" value="SMC89246.1"/>
    <property type="molecule type" value="Genomic_DNA"/>
</dbReference>
<dbReference type="RefSeq" id="WP_084576406.1">
    <property type="nucleotide sequence ID" value="NZ_CP155572.1"/>
</dbReference>
<protein>
    <recommendedName>
        <fullName evidence="3">DUF2971 domain-containing protein</fullName>
    </recommendedName>
</protein>
<evidence type="ECO:0000313" key="1">
    <source>
        <dbReference type="EMBL" id="SMC89246.1"/>
    </source>
</evidence>
<organism evidence="1 2">
    <name type="scientific">Sporomusa malonica</name>
    <dbReference type="NCBI Taxonomy" id="112901"/>
    <lineage>
        <taxon>Bacteria</taxon>
        <taxon>Bacillati</taxon>
        <taxon>Bacillota</taxon>
        <taxon>Negativicutes</taxon>
        <taxon>Selenomonadales</taxon>
        <taxon>Sporomusaceae</taxon>
        <taxon>Sporomusa</taxon>
    </lineage>
</organism>
<keyword evidence="2" id="KW-1185">Reference proteome</keyword>
<reference evidence="1 2" key="1">
    <citation type="submission" date="2017-04" db="EMBL/GenBank/DDBJ databases">
        <authorList>
            <person name="Afonso C.L."/>
            <person name="Miller P.J."/>
            <person name="Scott M.A."/>
            <person name="Spackman E."/>
            <person name="Goraichik I."/>
            <person name="Dimitrov K.M."/>
            <person name="Suarez D.L."/>
            <person name="Swayne D.E."/>
        </authorList>
    </citation>
    <scope>NUCLEOTIDE SEQUENCE [LARGE SCALE GENOMIC DNA]</scope>
    <source>
        <strain evidence="1 2">DSM 5090</strain>
    </source>
</reference>
<dbReference type="OrthoDB" id="1680700at2"/>
<dbReference type="STRING" id="112901.SAMN04488500_1124"/>
<evidence type="ECO:0008006" key="3">
    <source>
        <dbReference type="Google" id="ProtNLM"/>
    </source>
</evidence>
<sequence>MMLYKYLAPERIDVLQKCLLRYTQPGAFNDPFEVTPYVSKLAEKREAQSMLEKAAPEAIRQVYQESPPEFRAIISYETFCELAKQKIAGSSDLIFGMIEIFTPIIRQLFAGKFNEMLGILSLSEKPDNLLMWAHYSGCHEGYVIGFDSEHPYFHDKQDPKDDLGHLRKVEYRETRAVTPVIDPAGVEVFLVKSSQWAYEQEWRIVRPLQDAQGIIEAEPFSIHLFQFPGAAVREVILGCRMHEEKKRDTISLISSEPHFQHVRILQADPDEMEFKMNFRHLTS</sequence>
<dbReference type="Proteomes" id="UP000192738">
    <property type="component" value="Unassembled WGS sequence"/>
</dbReference>
<dbReference type="AlphaFoldDB" id="A0A1W2CWB4"/>
<evidence type="ECO:0000313" key="2">
    <source>
        <dbReference type="Proteomes" id="UP000192738"/>
    </source>
</evidence>
<name>A0A1W2CWB4_9FIRM</name>
<accession>A0A1W2CWB4</accession>
<gene>
    <name evidence="1" type="ORF">SAMN04488500_1124</name>
</gene>
<proteinExistence type="predicted"/>